<gene>
    <name evidence="7" type="ORF">ACFSQ3_11905</name>
</gene>
<accession>A0ABW5NN37</accession>
<dbReference type="CDD" id="cd03357">
    <property type="entry name" value="LbH_MAT_GAT"/>
    <property type="match status" value="1"/>
</dbReference>
<reference evidence="8" key="1">
    <citation type="journal article" date="2019" name="Int. J. Syst. Evol. Microbiol.">
        <title>The Global Catalogue of Microorganisms (GCM) 10K type strain sequencing project: providing services to taxonomists for standard genome sequencing and annotation.</title>
        <authorList>
            <consortium name="The Broad Institute Genomics Platform"/>
            <consortium name="The Broad Institute Genome Sequencing Center for Infectious Disease"/>
            <person name="Wu L."/>
            <person name="Ma J."/>
        </authorList>
    </citation>
    <scope>NUCLEOTIDE SEQUENCE [LARGE SCALE GENOMIC DNA]</scope>
    <source>
        <strain evidence="8">KCTC 42248</strain>
    </source>
</reference>
<evidence type="ECO:0000313" key="8">
    <source>
        <dbReference type="Proteomes" id="UP001597393"/>
    </source>
</evidence>
<dbReference type="Pfam" id="PF00132">
    <property type="entry name" value="Hexapep"/>
    <property type="match status" value="1"/>
</dbReference>
<keyword evidence="2 5" id="KW-0808">Transferase</keyword>
<keyword evidence="8" id="KW-1185">Reference proteome</keyword>
<keyword evidence="3" id="KW-0677">Repeat</keyword>
<proteinExistence type="inferred from homology"/>
<dbReference type="PROSITE" id="PS00101">
    <property type="entry name" value="HEXAPEP_TRANSFERASES"/>
    <property type="match status" value="1"/>
</dbReference>
<dbReference type="GO" id="GO:0016746">
    <property type="term" value="F:acyltransferase activity"/>
    <property type="evidence" value="ECO:0007669"/>
    <property type="project" value="UniProtKB-KW"/>
</dbReference>
<comment type="similarity">
    <text evidence="1 5">Belongs to the transferase hexapeptide repeat family.</text>
</comment>
<dbReference type="InterPro" id="IPR018357">
    <property type="entry name" value="Hexapep_transf_CS"/>
</dbReference>
<evidence type="ECO:0000256" key="4">
    <source>
        <dbReference type="ARBA" id="ARBA00023315"/>
    </source>
</evidence>
<dbReference type="SUPFAM" id="SSF51161">
    <property type="entry name" value="Trimeric LpxA-like enzymes"/>
    <property type="match status" value="1"/>
</dbReference>
<dbReference type="EMBL" id="JBHUMA010000006">
    <property type="protein sequence ID" value="MFD2599657.1"/>
    <property type="molecule type" value="Genomic_DNA"/>
</dbReference>
<evidence type="ECO:0000313" key="7">
    <source>
        <dbReference type="EMBL" id="MFD2599657.1"/>
    </source>
</evidence>
<organism evidence="7 8">
    <name type="scientific">Sphingobacterium corticis</name>
    <dbReference type="NCBI Taxonomy" id="1812823"/>
    <lineage>
        <taxon>Bacteria</taxon>
        <taxon>Pseudomonadati</taxon>
        <taxon>Bacteroidota</taxon>
        <taxon>Sphingobacteriia</taxon>
        <taxon>Sphingobacteriales</taxon>
        <taxon>Sphingobacteriaceae</taxon>
        <taxon>Sphingobacterium</taxon>
    </lineage>
</organism>
<evidence type="ECO:0000256" key="5">
    <source>
        <dbReference type="RuleBase" id="RU367021"/>
    </source>
</evidence>
<dbReference type="InterPro" id="IPR011004">
    <property type="entry name" value="Trimer_LpxA-like_sf"/>
</dbReference>
<protein>
    <recommendedName>
        <fullName evidence="5">Acetyltransferase</fullName>
        <ecNumber evidence="5">2.3.1.-</ecNumber>
    </recommendedName>
</protein>
<dbReference type="InterPro" id="IPR024688">
    <property type="entry name" value="Mac_dom"/>
</dbReference>
<sequence length="199" mass="22336">MMKTQKEKMIAGEPYRADGSELFDERQRAKEALMEYNNLAPKRIKDRARIIKDLFGSTGKAFWIEPPFRCDYGYNIHIGEKFYANFNLTILDCTEVKIGDNVMFGPNVSLFTAGHPIHHEPRNAGWEYALPIVIGDNCWIGGNTVINAGVEIGANTVIGSGSVVTKNIPANVVAVGNPCRVIKEITEEDKAFYYKDRKF</sequence>
<dbReference type="InterPro" id="IPR039369">
    <property type="entry name" value="LacA-like"/>
</dbReference>
<evidence type="ECO:0000259" key="6">
    <source>
        <dbReference type="SMART" id="SM01266"/>
    </source>
</evidence>
<dbReference type="EC" id="2.3.1.-" evidence="5"/>
<dbReference type="InterPro" id="IPR001451">
    <property type="entry name" value="Hexapep"/>
</dbReference>
<dbReference type="Gene3D" id="2.160.10.10">
    <property type="entry name" value="Hexapeptide repeat proteins"/>
    <property type="match status" value="1"/>
</dbReference>
<keyword evidence="4 5" id="KW-0012">Acyltransferase</keyword>
<evidence type="ECO:0000256" key="3">
    <source>
        <dbReference type="ARBA" id="ARBA00022737"/>
    </source>
</evidence>
<name>A0ABW5NN37_9SPHI</name>
<dbReference type="Pfam" id="PF12464">
    <property type="entry name" value="Mac"/>
    <property type="match status" value="1"/>
</dbReference>
<evidence type="ECO:0000256" key="1">
    <source>
        <dbReference type="ARBA" id="ARBA00007274"/>
    </source>
</evidence>
<comment type="caution">
    <text evidence="7">The sequence shown here is derived from an EMBL/GenBank/DDBJ whole genome shotgun (WGS) entry which is preliminary data.</text>
</comment>
<evidence type="ECO:0000256" key="2">
    <source>
        <dbReference type="ARBA" id="ARBA00022679"/>
    </source>
</evidence>
<dbReference type="PANTHER" id="PTHR43017">
    <property type="entry name" value="GALACTOSIDE O-ACETYLTRANSFERASE"/>
    <property type="match status" value="1"/>
</dbReference>
<dbReference type="RefSeq" id="WP_380869783.1">
    <property type="nucleotide sequence ID" value="NZ_JBHUMA010000006.1"/>
</dbReference>
<feature type="domain" description="Maltose/galactoside acetyltransferase" evidence="6">
    <location>
        <begin position="6"/>
        <end position="60"/>
    </location>
</feature>
<dbReference type="SMART" id="SM01266">
    <property type="entry name" value="Mac"/>
    <property type="match status" value="1"/>
</dbReference>
<dbReference type="Proteomes" id="UP001597393">
    <property type="component" value="Unassembled WGS sequence"/>
</dbReference>
<dbReference type="PANTHER" id="PTHR43017:SF1">
    <property type="entry name" value="ACETYLTRANSFERASE YJL218W-RELATED"/>
    <property type="match status" value="1"/>
</dbReference>